<feature type="compositionally biased region" description="Polar residues" evidence="1">
    <location>
        <begin position="64"/>
        <end position="76"/>
    </location>
</feature>
<evidence type="ECO:0008006" key="4">
    <source>
        <dbReference type="Google" id="ProtNLM"/>
    </source>
</evidence>
<organism evidence="2 3">
    <name type="scientific">Macrosiphum euphorbiae</name>
    <name type="common">potato aphid</name>
    <dbReference type="NCBI Taxonomy" id="13131"/>
    <lineage>
        <taxon>Eukaryota</taxon>
        <taxon>Metazoa</taxon>
        <taxon>Ecdysozoa</taxon>
        <taxon>Arthropoda</taxon>
        <taxon>Hexapoda</taxon>
        <taxon>Insecta</taxon>
        <taxon>Pterygota</taxon>
        <taxon>Neoptera</taxon>
        <taxon>Paraneoptera</taxon>
        <taxon>Hemiptera</taxon>
        <taxon>Sternorrhyncha</taxon>
        <taxon>Aphidomorpha</taxon>
        <taxon>Aphidoidea</taxon>
        <taxon>Aphididae</taxon>
        <taxon>Macrosiphini</taxon>
        <taxon>Macrosiphum</taxon>
    </lineage>
</organism>
<dbReference type="Gene3D" id="2.40.70.10">
    <property type="entry name" value="Acid Proteases"/>
    <property type="match status" value="1"/>
</dbReference>
<dbReference type="Pfam" id="PF13650">
    <property type="entry name" value="Asp_protease_2"/>
    <property type="match status" value="1"/>
</dbReference>
<dbReference type="AlphaFoldDB" id="A0AAV0Y7V4"/>
<accession>A0AAV0Y7V4</accession>
<dbReference type="PANTHER" id="PTHR47331:SF5">
    <property type="entry name" value="RIBONUCLEASE H"/>
    <property type="match status" value="1"/>
</dbReference>
<dbReference type="GO" id="GO:0004190">
    <property type="term" value="F:aspartic-type endopeptidase activity"/>
    <property type="evidence" value="ECO:0007669"/>
    <property type="project" value="InterPro"/>
</dbReference>
<proteinExistence type="predicted"/>
<dbReference type="Proteomes" id="UP001160148">
    <property type="component" value="Unassembled WGS sequence"/>
</dbReference>
<name>A0AAV0Y7V4_9HEMI</name>
<evidence type="ECO:0000313" key="3">
    <source>
        <dbReference type="Proteomes" id="UP001160148"/>
    </source>
</evidence>
<comment type="caution">
    <text evidence="2">The sequence shown here is derived from an EMBL/GenBank/DDBJ whole genome shotgun (WGS) entry which is preliminary data.</text>
</comment>
<keyword evidence="3" id="KW-1185">Reference proteome</keyword>
<dbReference type="InterPro" id="IPR021109">
    <property type="entry name" value="Peptidase_aspartic_dom_sf"/>
</dbReference>
<dbReference type="EMBL" id="CARXXK010001361">
    <property type="protein sequence ID" value="CAI6375702.1"/>
    <property type="molecule type" value="Genomic_DNA"/>
</dbReference>
<feature type="compositionally biased region" description="Low complexity" evidence="1">
    <location>
        <begin position="77"/>
        <end position="89"/>
    </location>
</feature>
<dbReference type="PANTHER" id="PTHR47331">
    <property type="entry name" value="PHD-TYPE DOMAIN-CONTAINING PROTEIN"/>
    <property type="match status" value="1"/>
</dbReference>
<sequence>MQRISVQSLSSRKRFRLVKSNRLCTNCLSTSHKTSDCESTYTCRHCALKHHSLLHLDTAQARKNSCPTNKSTKVNQSTPTPTATSVPTVSNTTEGVPFVGTSSSKTNVVLGTAVIRISNNCGQLSSVRVLIDTGSQISVITTAGVSRLGIKRRHCNTAVTGLSQTSVSTTKGSTNSTLLPRHSTSPKIYCEPVILSKITGPMPNVQLPGTIRTTYSHLTLANPHFDVPGQIDFLLGADIYPYILGHSCQVLHTSNCPSAFETRLG</sequence>
<dbReference type="PROSITE" id="PS00141">
    <property type="entry name" value="ASP_PROTEASE"/>
    <property type="match status" value="1"/>
</dbReference>
<protein>
    <recommendedName>
        <fullName evidence="4">Peptidase A2 domain-containing protein</fullName>
    </recommendedName>
</protein>
<reference evidence="2 3" key="1">
    <citation type="submission" date="2023-01" db="EMBL/GenBank/DDBJ databases">
        <authorList>
            <person name="Whitehead M."/>
        </authorList>
    </citation>
    <scope>NUCLEOTIDE SEQUENCE [LARGE SCALE GENOMIC DNA]</scope>
</reference>
<feature type="region of interest" description="Disordered" evidence="1">
    <location>
        <begin position="64"/>
        <end position="89"/>
    </location>
</feature>
<gene>
    <name evidence="2" type="ORF">MEUPH1_LOCUS29162</name>
</gene>
<evidence type="ECO:0000256" key="1">
    <source>
        <dbReference type="SAM" id="MobiDB-lite"/>
    </source>
</evidence>
<dbReference type="GO" id="GO:0006508">
    <property type="term" value="P:proteolysis"/>
    <property type="evidence" value="ECO:0007669"/>
    <property type="project" value="InterPro"/>
</dbReference>
<evidence type="ECO:0000313" key="2">
    <source>
        <dbReference type="EMBL" id="CAI6375702.1"/>
    </source>
</evidence>
<dbReference type="InterPro" id="IPR001969">
    <property type="entry name" value="Aspartic_peptidase_AS"/>
</dbReference>